<sequence length="297" mass="31312">MPVLWGTIVLTAMTTGLAGCGGGASATPTVRYLPSRPESATAETNAADTPATPEAAAEASGTGSLKGRVVYQGDFQPLPPLYGKGAAPKDTEVCGAEAIPDESVIVNNGGLANVFIYLPKAPKGAVSPTPAEPVIFDQKYCVFKPHALIVRAGQTIKILNSDGALHNTHTYPTRNPTFNQGVKPNDQVGVDLVYGRPESQPFMVGCDVHPWMKAYHLPLDHPFGAVSAADGTFEIKDLPAGKHSFKVWHEKGGELQKALTVTIKPGETTDIEIPVAAAQLSRREGPALPLVQLTFAQ</sequence>
<dbReference type="AlphaFoldDB" id="A0A7C4LJ17"/>
<evidence type="ECO:0008006" key="4">
    <source>
        <dbReference type="Google" id="ProtNLM"/>
    </source>
</evidence>
<comment type="caution">
    <text evidence="3">The sequence shown here is derived from an EMBL/GenBank/DDBJ whole genome shotgun (WGS) entry which is preliminary data.</text>
</comment>
<protein>
    <recommendedName>
        <fullName evidence="4">Rhamnogalacturonan lyase domain-containing protein</fullName>
    </recommendedName>
</protein>
<feature type="chain" id="PRO_5028399118" description="Rhamnogalacturonan lyase domain-containing protein" evidence="2">
    <location>
        <begin position="19"/>
        <end position="297"/>
    </location>
</feature>
<feature type="compositionally biased region" description="Low complexity" evidence="1">
    <location>
        <begin position="40"/>
        <end position="59"/>
    </location>
</feature>
<dbReference type="SUPFAM" id="SSF49464">
    <property type="entry name" value="Carboxypeptidase regulatory domain-like"/>
    <property type="match status" value="1"/>
</dbReference>
<accession>A0A7C4LJ17</accession>
<reference evidence="3" key="1">
    <citation type="journal article" date="2020" name="mSystems">
        <title>Genome- and Community-Level Interaction Insights into Carbon Utilization and Element Cycling Functions of Hydrothermarchaeota in Hydrothermal Sediment.</title>
        <authorList>
            <person name="Zhou Z."/>
            <person name="Liu Y."/>
            <person name="Xu W."/>
            <person name="Pan J."/>
            <person name="Luo Z.H."/>
            <person name="Li M."/>
        </authorList>
    </citation>
    <scope>NUCLEOTIDE SEQUENCE [LARGE SCALE GENOMIC DNA]</scope>
    <source>
        <strain evidence="3">SpSt-508</strain>
    </source>
</reference>
<dbReference type="SUPFAM" id="SSF49503">
    <property type="entry name" value="Cupredoxins"/>
    <property type="match status" value="1"/>
</dbReference>
<evidence type="ECO:0000256" key="1">
    <source>
        <dbReference type="SAM" id="MobiDB-lite"/>
    </source>
</evidence>
<feature type="signal peptide" evidence="2">
    <location>
        <begin position="1"/>
        <end position="18"/>
    </location>
</feature>
<dbReference type="InterPro" id="IPR008972">
    <property type="entry name" value="Cupredoxin"/>
</dbReference>
<organism evidence="3">
    <name type="scientific">Schlesneria paludicola</name>
    <dbReference type="NCBI Taxonomy" id="360056"/>
    <lineage>
        <taxon>Bacteria</taxon>
        <taxon>Pseudomonadati</taxon>
        <taxon>Planctomycetota</taxon>
        <taxon>Planctomycetia</taxon>
        <taxon>Planctomycetales</taxon>
        <taxon>Planctomycetaceae</taxon>
        <taxon>Schlesneria</taxon>
    </lineage>
</organism>
<proteinExistence type="predicted"/>
<gene>
    <name evidence="3" type="ORF">ENS64_00980</name>
</gene>
<dbReference type="InterPro" id="IPR008969">
    <property type="entry name" value="CarboxyPept-like_regulatory"/>
</dbReference>
<dbReference type="EMBL" id="DSVQ01000003">
    <property type="protein sequence ID" value="HGT37834.1"/>
    <property type="molecule type" value="Genomic_DNA"/>
</dbReference>
<name>A0A7C4LJ17_9PLAN</name>
<evidence type="ECO:0000256" key="2">
    <source>
        <dbReference type="SAM" id="SignalP"/>
    </source>
</evidence>
<keyword evidence="2" id="KW-0732">Signal</keyword>
<evidence type="ECO:0000313" key="3">
    <source>
        <dbReference type="EMBL" id="HGT37834.1"/>
    </source>
</evidence>
<dbReference type="Gene3D" id="2.60.40.420">
    <property type="entry name" value="Cupredoxins - blue copper proteins"/>
    <property type="match status" value="1"/>
</dbReference>
<feature type="region of interest" description="Disordered" evidence="1">
    <location>
        <begin position="35"/>
        <end position="61"/>
    </location>
</feature>